<reference evidence="1" key="2">
    <citation type="journal article" date="2015" name="Data Brief">
        <title>Shoot transcriptome of the giant reed, Arundo donax.</title>
        <authorList>
            <person name="Barrero R.A."/>
            <person name="Guerrero F.D."/>
            <person name="Moolhuijzen P."/>
            <person name="Goolsby J.A."/>
            <person name="Tidwell J."/>
            <person name="Bellgard S.E."/>
            <person name="Bellgard M.I."/>
        </authorList>
    </citation>
    <scope>NUCLEOTIDE SEQUENCE</scope>
    <source>
        <tissue evidence="1">Shoot tissue taken approximately 20 cm above the soil surface</tissue>
    </source>
</reference>
<proteinExistence type="predicted"/>
<evidence type="ECO:0000313" key="1">
    <source>
        <dbReference type="EMBL" id="JAE32709.1"/>
    </source>
</evidence>
<reference evidence="1" key="1">
    <citation type="submission" date="2014-09" db="EMBL/GenBank/DDBJ databases">
        <authorList>
            <person name="Magalhaes I.L.F."/>
            <person name="Oliveira U."/>
            <person name="Santos F.R."/>
            <person name="Vidigal T.H.D.A."/>
            <person name="Brescovit A.D."/>
            <person name="Santos A.J."/>
        </authorList>
    </citation>
    <scope>NUCLEOTIDE SEQUENCE</scope>
    <source>
        <tissue evidence="1">Shoot tissue taken approximately 20 cm above the soil surface</tissue>
    </source>
</reference>
<accession>A0A0A9HA73</accession>
<organism evidence="1">
    <name type="scientific">Arundo donax</name>
    <name type="common">Giant reed</name>
    <name type="synonym">Donax arundinaceus</name>
    <dbReference type="NCBI Taxonomy" id="35708"/>
    <lineage>
        <taxon>Eukaryota</taxon>
        <taxon>Viridiplantae</taxon>
        <taxon>Streptophyta</taxon>
        <taxon>Embryophyta</taxon>
        <taxon>Tracheophyta</taxon>
        <taxon>Spermatophyta</taxon>
        <taxon>Magnoliopsida</taxon>
        <taxon>Liliopsida</taxon>
        <taxon>Poales</taxon>
        <taxon>Poaceae</taxon>
        <taxon>PACMAD clade</taxon>
        <taxon>Arundinoideae</taxon>
        <taxon>Arundineae</taxon>
        <taxon>Arundo</taxon>
    </lineage>
</organism>
<name>A0A0A9HA73_ARUDO</name>
<dbReference type="EMBL" id="GBRH01165187">
    <property type="protein sequence ID" value="JAE32709.1"/>
    <property type="molecule type" value="Transcribed_RNA"/>
</dbReference>
<dbReference type="AlphaFoldDB" id="A0A0A9HA73"/>
<sequence length="49" mass="5706">MKNRWCLVAWQYLTCAISTLAKLVSSPFFLGTQRLVWHHLIVPCLFIIS</sequence>
<protein>
    <submittedName>
        <fullName evidence="1">Uncharacterized protein</fullName>
    </submittedName>
</protein>